<accession>A0A8S2PKD6</accession>
<sequence>MSIHSVRLLINSFIKRPCTHFRSFTNSSCLFNKSTARYQYQRELTKREANLHKQFIQRYMAAPMNDENVEKLLEPFRAAVKVQGDIVKQMKD</sequence>
<dbReference type="Proteomes" id="UP000676336">
    <property type="component" value="Unassembled WGS sequence"/>
</dbReference>
<dbReference type="EMBL" id="CAJOBI010006399">
    <property type="protein sequence ID" value="CAF4059463.1"/>
    <property type="molecule type" value="Genomic_DNA"/>
</dbReference>
<protein>
    <submittedName>
        <fullName evidence="1">Uncharacterized protein</fullName>
    </submittedName>
</protein>
<feature type="non-terminal residue" evidence="1">
    <location>
        <position position="1"/>
    </location>
</feature>
<dbReference type="AlphaFoldDB" id="A0A8S2PKD6"/>
<evidence type="ECO:0000313" key="1">
    <source>
        <dbReference type="EMBL" id="CAF4059463.1"/>
    </source>
</evidence>
<comment type="caution">
    <text evidence="1">The sequence shown here is derived from an EMBL/GenBank/DDBJ whole genome shotgun (WGS) entry which is preliminary data.</text>
</comment>
<reference evidence="1" key="1">
    <citation type="submission" date="2021-02" db="EMBL/GenBank/DDBJ databases">
        <authorList>
            <person name="Nowell W R."/>
        </authorList>
    </citation>
    <scope>NUCLEOTIDE SEQUENCE</scope>
</reference>
<proteinExistence type="predicted"/>
<gene>
    <name evidence="1" type="ORF">SMN809_LOCUS15103</name>
</gene>
<evidence type="ECO:0000313" key="2">
    <source>
        <dbReference type="Proteomes" id="UP000676336"/>
    </source>
</evidence>
<name>A0A8S2PKD6_9BILA</name>
<organism evidence="1 2">
    <name type="scientific">Rotaria magnacalcarata</name>
    <dbReference type="NCBI Taxonomy" id="392030"/>
    <lineage>
        <taxon>Eukaryota</taxon>
        <taxon>Metazoa</taxon>
        <taxon>Spiralia</taxon>
        <taxon>Gnathifera</taxon>
        <taxon>Rotifera</taxon>
        <taxon>Eurotatoria</taxon>
        <taxon>Bdelloidea</taxon>
        <taxon>Philodinida</taxon>
        <taxon>Philodinidae</taxon>
        <taxon>Rotaria</taxon>
    </lineage>
</organism>